<dbReference type="NCBIfam" id="TIGR01011">
    <property type="entry name" value="rpsB_bact"/>
    <property type="match status" value="1"/>
</dbReference>
<organism evidence="8 9">
    <name type="scientific">Denitrovibrio acetiphilus (strain DSM 12809 / NBRC 114555 / N2460)</name>
    <dbReference type="NCBI Taxonomy" id="522772"/>
    <lineage>
        <taxon>Bacteria</taxon>
        <taxon>Pseudomonadati</taxon>
        <taxon>Deferribacterota</taxon>
        <taxon>Deferribacteres</taxon>
        <taxon>Deferribacterales</taxon>
        <taxon>Geovibrionaceae</taxon>
        <taxon>Denitrovibrio</taxon>
    </lineage>
</organism>
<evidence type="ECO:0000256" key="5">
    <source>
        <dbReference type="HAMAP-Rule" id="MF_00291"/>
    </source>
</evidence>
<dbReference type="Gene3D" id="3.40.50.10490">
    <property type="entry name" value="Glucose-6-phosphate isomerase like protein, domain 1"/>
    <property type="match status" value="1"/>
</dbReference>
<dbReference type="GO" id="GO:0022627">
    <property type="term" value="C:cytosolic small ribosomal subunit"/>
    <property type="evidence" value="ECO:0007669"/>
    <property type="project" value="TreeGrafter"/>
</dbReference>
<dbReference type="InParanoid" id="D4H4G1"/>
<dbReference type="PANTHER" id="PTHR12534">
    <property type="entry name" value="30S RIBOSOMAL PROTEIN S2 PROKARYOTIC AND ORGANELLAR"/>
    <property type="match status" value="1"/>
</dbReference>
<evidence type="ECO:0000256" key="4">
    <source>
        <dbReference type="ARBA" id="ARBA00035256"/>
    </source>
</evidence>
<dbReference type="FunFam" id="1.10.287.610:FF:000001">
    <property type="entry name" value="30S ribosomal protein S2"/>
    <property type="match status" value="1"/>
</dbReference>
<evidence type="ECO:0000256" key="1">
    <source>
        <dbReference type="ARBA" id="ARBA00006242"/>
    </source>
</evidence>
<dbReference type="Proteomes" id="UP000002012">
    <property type="component" value="Chromosome"/>
</dbReference>
<dbReference type="HAMAP" id="MF_00291_B">
    <property type="entry name" value="Ribosomal_uS2_B"/>
    <property type="match status" value="1"/>
</dbReference>
<dbReference type="CDD" id="cd01425">
    <property type="entry name" value="RPS2"/>
    <property type="match status" value="1"/>
</dbReference>
<dbReference type="InterPro" id="IPR023591">
    <property type="entry name" value="Ribosomal_uS2_flav_dom_sf"/>
</dbReference>
<dbReference type="STRING" id="522772.Dacet_2530"/>
<dbReference type="eggNOG" id="COG0052">
    <property type="taxonomic scope" value="Bacteria"/>
</dbReference>
<evidence type="ECO:0000256" key="2">
    <source>
        <dbReference type="ARBA" id="ARBA00022980"/>
    </source>
</evidence>
<feature type="coiled-coil region" evidence="6">
    <location>
        <begin position="127"/>
        <end position="154"/>
    </location>
</feature>
<dbReference type="AlphaFoldDB" id="D4H4G1"/>
<dbReference type="HOGENOM" id="CLU_040318_1_2_0"/>
<keyword evidence="6" id="KW-0175">Coiled coil</keyword>
<evidence type="ECO:0000256" key="3">
    <source>
        <dbReference type="ARBA" id="ARBA00023274"/>
    </source>
</evidence>
<evidence type="ECO:0000313" key="8">
    <source>
        <dbReference type="EMBL" id="ADD69290.1"/>
    </source>
</evidence>
<dbReference type="GO" id="GO:0003735">
    <property type="term" value="F:structural constituent of ribosome"/>
    <property type="evidence" value="ECO:0007669"/>
    <property type="project" value="InterPro"/>
</dbReference>
<keyword evidence="9" id="KW-1185">Reference proteome</keyword>
<dbReference type="Gene3D" id="1.10.287.610">
    <property type="entry name" value="Helix hairpin bin"/>
    <property type="match status" value="1"/>
</dbReference>
<protein>
    <recommendedName>
        <fullName evidence="4 5">Small ribosomal subunit protein uS2</fullName>
    </recommendedName>
</protein>
<evidence type="ECO:0000256" key="7">
    <source>
        <dbReference type="SAM" id="MobiDB-lite"/>
    </source>
</evidence>
<dbReference type="PROSITE" id="PS00962">
    <property type="entry name" value="RIBOSOMAL_S2_1"/>
    <property type="match status" value="1"/>
</dbReference>
<dbReference type="OrthoDB" id="9808036at2"/>
<dbReference type="InterPro" id="IPR018130">
    <property type="entry name" value="Ribosomal_uS2_CS"/>
</dbReference>
<dbReference type="Pfam" id="PF00318">
    <property type="entry name" value="Ribosomal_S2"/>
    <property type="match status" value="1"/>
</dbReference>
<dbReference type="SUPFAM" id="SSF52313">
    <property type="entry name" value="Ribosomal protein S2"/>
    <property type="match status" value="1"/>
</dbReference>
<dbReference type="PRINTS" id="PR00395">
    <property type="entry name" value="RIBOSOMALS2"/>
</dbReference>
<name>D4H4G1_DENA2</name>
<comment type="similarity">
    <text evidence="1 5">Belongs to the universal ribosomal protein uS2 family.</text>
</comment>
<reference evidence="8 9" key="1">
    <citation type="journal article" date="2010" name="Stand. Genomic Sci.">
        <title>Complete genome sequence of Denitrovibrio acetiphilus type strain (N2460).</title>
        <authorList>
            <person name="Kiss H."/>
            <person name="Lang E."/>
            <person name="Lapidus A."/>
            <person name="Copeland A."/>
            <person name="Nolan M."/>
            <person name="Glavina Del Rio T."/>
            <person name="Chen F."/>
            <person name="Lucas S."/>
            <person name="Tice H."/>
            <person name="Cheng J.F."/>
            <person name="Han C."/>
            <person name="Goodwin L."/>
            <person name="Pitluck S."/>
            <person name="Liolios K."/>
            <person name="Pati A."/>
            <person name="Ivanova N."/>
            <person name="Mavromatis K."/>
            <person name="Chen A."/>
            <person name="Palaniappan K."/>
            <person name="Land M."/>
            <person name="Hauser L."/>
            <person name="Chang Y.J."/>
            <person name="Jeffries C.D."/>
            <person name="Detter J.C."/>
            <person name="Brettin T."/>
            <person name="Spring S."/>
            <person name="Rohde M."/>
            <person name="Goker M."/>
            <person name="Woyke T."/>
            <person name="Bristow J."/>
            <person name="Eisen J.A."/>
            <person name="Markowitz V."/>
            <person name="Hugenholtz P."/>
            <person name="Kyrpides N.C."/>
            <person name="Klenk H.P."/>
        </authorList>
    </citation>
    <scope>NUCLEOTIDE SEQUENCE [LARGE SCALE GENOMIC DNA]</scope>
    <source>
        <strain evidence="9">DSM 12809 / NBRC 114555 / N2460</strain>
    </source>
</reference>
<dbReference type="KEGG" id="dap:Dacet_2530"/>
<dbReference type="RefSeq" id="WP_013011791.1">
    <property type="nucleotide sequence ID" value="NC_013943.1"/>
</dbReference>
<accession>D4H4G1</accession>
<dbReference type="GO" id="GO:0006412">
    <property type="term" value="P:translation"/>
    <property type="evidence" value="ECO:0007669"/>
    <property type="project" value="UniProtKB-UniRule"/>
</dbReference>
<gene>
    <name evidence="5" type="primary">rpsB</name>
    <name evidence="8" type="ordered locus">Dacet_2530</name>
</gene>
<dbReference type="FunCoup" id="D4H4G1">
    <property type="interactions" value="666"/>
</dbReference>
<feature type="region of interest" description="Disordered" evidence="7">
    <location>
        <begin position="250"/>
        <end position="269"/>
    </location>
</feature>
<dbReference type="InterPro" id="IPR001865">
    <property type="entry name" value="Ribosomal_uS2"/>
</dbReference>
<keyword evidence="3 5" id="KW-0687">Ribonucleoprotein</keyword>
<evidence type="ECO:0000256" key="6">
    <source>
        <dbReference type="SAM" id="Coils"/>
    </source>
</evidence>
<sequence>MSYISMKNLLEAGVHFGHQTKRWNPKMSKYVFGARNGIYILDLQKTVQCFNTAYEFTRDAARQGSTFLFVGTKKQAQEAIKEAANKCGAFYMNERWLGGTLTNFQTIKSRIQRLKELEEMFESGYINKYTKKEASKLKKELEKLSKNLGGIKDMPGIPDVMFIIDIKMEQNAVAEAKKLDIPIIAIVDTNCDPDLVDLPIPGNDDAIRACQLISGRIADAIAEGKQMREEDMAGDMQQLAEGDDVPVEEIVETQEEAAEAPAAETKEEK</sequence>
<dbReference type="PaxDb" id="522772-Dacet_2530"/>
<dbReference type="PANTHER" id="PTHR12534:SF0">
    <property type="entry name" value="SMALL RIBOSOMAL SUBUNIT PROTEIN US2M"/>
    <property type="match status" value="1"/>
</dbReference>
<keyword evidence="2 5" id="KW-0689">Ribosomal protein</keyword>
<dbReference type="InterPro" id="IPR005706">
    <property type="entry name" value="Ribosomal_uS2_bac/mit/plastid"/>
</dbReference>
<proteinExistence type="inferred from homology"/>
<dbReference type="EMBL" id="CP001968">
    <property type="protein sequence ID" value="ADD69290.1"/>
    <property type="molecule type" value="Genomic_DNA"/>
</dbReference>
<evidence type="ECO:0000313" key="9">
    <source>
        <dbReference type="Proteomes" id="UP000002012"/>
    </source>
</evidence>